<keyword evidence="5 11" id="KW-0645">Protease</keyword>
<reference evidence="14" key="1">
    <citation type="journal article" date="2021" name="Open Biol.">
        <title>Shared evolutionary footprints suggest mitochondrial oxidative damage underlies multiple complex I losses in fungi.</title>
        <authorList>
            <person name="Schikora-Tamarit M.A."/>
            <person name="Marcet-Houben M."/>
            <person name="Nosek J."/>
            <person name="Gabaldon T."/>
        </authorList>
    </citation>
    <scope>NUCLEOTIDE SEQUENCE</scope>
    <source>
        <strain evidence="14">CBS2887</strain>
    </source>
</reference>
<evidence type="ECO:0000256" key="5">
    <source>
        <dbReference type="ARBA" id="ARBA00022670"/>
    </source>
</evidence>
<dbReference type="PANTHER" id="PTHR22624:SF49">
    <property type="entry name" value="CYSTEINE PROTEASE"/>
    <property type="match status" value="1"/>
</dbReference>
<keyword evidence="4 11" id="KW-0963">Cytoplasm</keyword>
<dbReference type="Pfam" id="PF03416">
    <property type="entry name" value="Peptidase_C54"/>
    <property type="match status" value="1"/>
</dbReference>
<evidence type="ECO:0000313" key="14">
    <source>
        <dbReference type="EMBL" id="KAH3675108.1"/>
    </source>
</evidence>
<evidence type="ECO:0000256" key="8">
    <source>
        <dbReference type="ARBA" id="ARBA00022927"/>
    </source>
</evidence>
<feature type="region of interest" description="Disordered" evidence="12">
    <location>
        <begin position="42"/>
        <end position="69"/>
    </location>
</feature>
<dbReference type="InterPro" id="IPR046792">
    <property type="entry name" value="Peptidase_C54_cat"/>
</dbReference>
<evidence type="ECO:0000256" key="4">
    <source>
        <dbReference type="ARBA" id="ARBA00022490"/>
    </source>
</evidence>
<evidence type="ECO:0000256" key="12">
    <source>
        <dbReference type="SAM" id="MobiDB-lite"/>
    </source>
</evidence>
<dbReference type="GO" id="GO:0035973">
    <property type="term" value="P:aggrephagy"/>
    <property type="evidence" value="ECO:0007669"/>
    <property type="project" value="TreeGrafter"/>
</dbReference>
<accession>A0A9P8TD54</accession>
<evidence type="ECO:0000256" key="2">
    <source>
        <dbReference type="ARBA" id="ARBA00010958"/>
    </source>
</evidence>
<keyword evidence="8" id="KW-0653">Protein transport</keyword>
<dbReference type="InterPro" id="IPR005078">
    <property type="entry name" value="Peptidase_C54"/>
</dbReference>
<dbReference type="GO" id="GO:0034727">
    <property type="term" value="P:piecemeal microautophagy of the nucleus"/>
    <property type="evidence" value="ECO:0007669"/>
    <property type="project" value="TreeGrafter"/>
</dbReference>
<dbReference type="GO" id="GO:0000045">
    <property type="term" value="P:autophagosome assembly"/>
    <property type="evidence" value="ECO:0007669"/>
    <property type="project" value="TreeGrafter"/>
</dbReference>
<dbReference type="GO" id="GO:0019786">
    <property type="term" value="F:protein-phosphatidylethanolamide deconjugating activity"/>
    <property type="evidence" value="ECO:0007669"/>
    <property type="project" value="InterPro"/>
</dbReference>
<keyword evidence="11" id="KW-0539">Nucleus</keyword>
<dbReference type="GO" id="GO:0005634">
    <property type="term" value="C:nucleus"/>
    <property type="evidence" value="ECO:0007669"/>
    <property type="project" value="UniProtKB-SubCell"/>
</dbReference>
<comment type="caution">
    <text evidence="14">The sequence shown here is derived from an EMBL/GenBank/DDBJ whole genome shotgun (WGS) entry which is preliminary data.</text>
</comment>
<dbReference type="EC" id="3.4.22.-" evidence="11"/>
<reference evidence="14" key="2">
    <citation type="submission" date="2021-01" db="EMBL/GenBank/DDBJ databases">
        <authorList>
            <person name="Schikora-Tamarit M.A."/>
        </authorList>
    </citation>
    <scope>NUCLEOTIDE SEQUENCE</scope>
    <source>
        <strain evidence="14">CBS2887</strain>
    </source>
</reference>
<comment type="similarity">
    <text evidence="2 11">Belongs to the peptidase C54 family.</text>
</comment>
<evidence type="ECO:0000256" key="10">
    <source>
        <dbReference type="ARBA" id="ARBA00029362"/>
    </source>
</evidence>
<keyword evidence="6 11" id="KW-0378">Hydrolase</keyword>
<dbReference type="GO" id="GO:0015031">
    <property type="term" value="P:protein transport"/>
    <property type="evidence" value="ECO:0007669"/>
    <property type="project" value="UniProtKB-KW"/>
</dbReference>
<dbReference type="GO" id="GO:0004197">
    <property type="term" value="F:cysteine-type endopeptidase activity"/>
    <property type="evidence" value="ECO:0007669"/>
    <property type="project" value="TreeGrafter"/>
</dbReference>
<feature type="region of interest" description="Disordered" evidence="12">
    <location>
        <begin position="509"/>
        <end position="536"/>
    </location>
</feature>
<dbReference type="SUPFAM" id="SSF54001">
    <property type="entry name" value="Cysteine proteinases"/>
    <property type="match status" value="1"/>
</dbReference>
<evidence type="ECO:0000256" key="3">
    <source>
        <dbReference type="ARBA" id="ARBA00022448"/>
    </source>
</evidence>
<dbReference type="GO" id="GO:0000423">
    <property type="term" value="P:mitophagy"/>
    <property type="evidence" value="ECO:0007669"/>
    <property type="project" value="TreeGrafter"/>
</dbReference>
<feature type="region of interest" description="Disordered" evidence="12">
    <location>
        <begin position="607"/>
        <end position="639"/>
    </location>
</feature>
<dbReference type="GO" id="GO:0000407">
    <property type="term" value="C:phagophore assembly site"/>
    <property type="evidence" value="ECO:0007669"/>
    <property type="project" value="UniProtKB-SubCell"/>
</dbReference>
<gene>
    <name evidence="14" type="ORF">WICPIJ_009364</name>
</gene>
<feature type="domain" description="Peptidase C54 catalytic" evidence="13">
    <location>
        <begin position="102"/>
        <end position="408"/>
    </location>
</feature>
<evidence type="ECO:0000256" key="1">
    <source>
        <dbReference type="ARBA" id="ARBA00004329"/>
    </source>
</evidence>
<evidence type="ECO:0000256" key="9">
    <source>
        <dbReference type="ARBA" id="ARBA00023006"/>
    </source>
</evidence>
<comment type="function">
    <text evidence="11">Required for selective autophagic degradation of the nucleus (nucleophagy) as well as for mitophagy which contributes to regulate mitochondrial quantity and quality by eliminating the mitochondria to a basal level to fulfill cellular energy requirements and preventing excess ROS production.</text>
</comment>
<proteinExistence type="inferred from homology"/>
<protein>
    <recommendedName>
        <fullName evidence="11">Cysteine protease</fullName>
        <ecNumber evidence="11">3.4.22.-</ecNumber>
    </recommendedName>
</protein>
<evidence type="ECO:0000256" key="6">
    <source>
        <dbReference type="ARBA" id="ARBA00022801"/>
    </source>
</evidence>
<sequence length="639" mass="72456">MSTSTGLQRVVQLFWDKDLENEDDLNPIVVLGRTYDSHLHCNQRKSSDQAQSVVPLDQEQQQDHTTNESDTFQNLQKYFQRLKLSSSSQTSTSPKVPPEWPQEFIQDIYTRIWLTYRTKFPPIPRDPEGPSPLTLHNFIRGQTNDLNNDHFTTDCGWGCMIRTGQTLLANALMDLRLGRDYRFELEDSNTQNQNTHDEIVSLFIDDPLFPFSIHNIVQKGKILSGKKAGEWFGPSATARSIQALCSENEDTVGLKAYIGSDSGDIYEKDVFKTALGENGETFRPVLILLGVRLGVDNINSLYWSSLKDLLNMPQSVGISGGRPSSSHYFFGYQGDYFLYLDPHVPQPSLKIDTEYNKDINPSELKIPQSSIQTVHTKKLRKIHLSEIDPSMLIGFLIKDEEQWWDFKRRIQNPENKNKIIHISPDESPEVYSDRKPSFVVIDNDSDDFIDVGLEYGEIQEEMEYQGAETEDKDDIVTISKRSSVEDEEPALGSPVNRSLVVVDDEFEPVSSEIKQNEDELAETPEICPSPPQQLELSETTGSFENYSNSIKDDYENISAALGNEKLQEEPCLIEKEDAIRGETELEDNTWVNEDIKLESDTAELDAVENTTSLDTIEVPENISPSEELKSCSKDSSSHV</sequence>
<evidence type="ECO:0000259" key="13">
    <source>
        <dbReference type="Pfam" id="PF03416"/>
    </source>
</evidence>
<keyword evidence="7" id="KW-0788">Thiol protease</keyword>
<feature type="compositionally biased region" description="Basic and acidic residues" evidence="12">
    <location>
        <begin position="626"/>
        <end position="639"/>
    </location>
</feature>
<dbReference type="GO" id="GO:0016485">
    <property type="term" value="P:protein processing"/>
    <property type="evidence" value="ECO:0007669"/>
    <property type="project" value="TreeGrafter"/>
</dbReference>
<dbReference type="Proteomes" id="UP000774326">
    <property type="component" value="Unassembled WGS sequence"/>
</dbReference>
<comment type="subcellular location">
    <subcellularLocation>
        <location evidence="11">Nucleus</location>
    </subcellularLocation>
    <subcellularLocation>
        <location evidence="11">Cytoplasm</location>
    </subcellularLocation>
    <subcellularLocation>
        <location evidence="1">Preautophagosomal structure</location>
    </subcellularLocation>
</comment>
<keyword evidence="9" id="KW-0072">Autophagy</keyword>
<keyword evidence="3" id="KW-0813">Transport</keyword>
<dbReference type="OrthoDB" id="2960936at2759"/>
<keyword evidence="15" id="KW-1185">Reference proteome</keyword>
<evidence type="ECO:0000313" key="15">
    <source>
        <dbReference type="Proteomes" id="UP000774326"/>
    </source>
</evidence>
<dbReference type="AlphaFoldDB" id="A0A9P8TD54"/>
<evidence type="ECO:0000256" key="11">
    <source>
        <dbReference type="RuleBase" id="RU363115"/>
    </source>
</evidence>
<organism evidence="14 15">
    <name type="scientific">Wickerhamomyces pijperi</name>
    <name type="common">Yeast</name>
    <name type="synonym">Pichia pijperi</name>
    <dbReference type="NCBI Taxonomy" id="599730"/>
    <lineage>
        <taxon>Eukaryota</taxon>
        <taxon>Fungi</taxon>
        <taxon>Dikarya</taxon>
        <taxon>Ascomycota</taxon>
        <taxon>Saccharomycotina</taxon>
        <taxon>Saccharomycetes</taxon>
        <taxon>Phaffomycetales</taxon>
        <taxon>Wickerhamomycetaceae</taxon>
        <taxon>Wickerhamomyces</taxon>
    </lineage>
</organism>
<dbReference type="PANTHER" id="PTHR22624">
    <property type="entry name" value="CYSTEINE PROTEASE ATG4"/>
    <property type="match status" value="1"/>
</dbReference>
<name>A0A9P8TD54_WICPI</name>
<comment type="catalytic activity">
    <reaction evidence="10">
        <text>[protein]-C-terminal L-amino acid-glycyl-phosphatidylethanolamide + H2O = [protein]-C-terminal L-amino acid-glycine + a 1,2-diacyl-sn-glycero-3-phosphoethanolamine</text>
        <dbReference type="Rhea" id="RHEA:67548"/>
        <dbReference type="Rhea" id="RHEA-COMP:17323"/>
        <dbReference type="Rhea" id="RHEA-COMP:17324"/>
        <dbReference type="ChEBI" id="CHEBI:15377"/>
        <dbReference type="ChEBI" id="CHEBI:64612"/>
        <dbReference type="ChEBI" id="CHEBI:172940"/>
        <dbReference type="ChEBI" id="CHEBI:172941"/>
    </reaction>
    <physiologicalReaction direction="left-to-right" evidence="10">
        <dbReference type="Rhea" id="RHEA:67549"/>
    </physiologicalReaction>
</comment>
<dbReference type="EMBL" id="JAEUBG010005432">
    <property type="protein sequence ID" value="KAH3675108.1"/>
    <property type="molecule type" value="Genomic_DNA"/>
</dbReference>
<dbReference type="InterPro" id="IPR038765">
    <property type="entry name" value="Papain-like_cys_pep_sf"/>
</dbReference>
<evidence type="ECO:0000256" key="7">
    <source>
        <dbReference type="ARBA" id="ARBA00022807"/>
    </source>
</evidence>